<keyword evidence="3" id="KW-1185">Reference proteome</keyword>
<dbReference type="EMBL" id="JAFIMR010000019">
    <property type="protein sequence ID" value="KAI1866993.1"/>
    <property type="molecule type" value="Genomic_DNA"/>
</dbReference>
<evidence type="ECO:0008006" key="4">
    <source>
        <dbReference type="Google" id="ProtNLM"/>
    </source>
</evidence>
<evidence type="ECO:0000313" key="3">
    <source>
        <dbReference type="Proteomes" id="UP000829685"/>
    </source>
</evidence>
<dbReference type="Proteomes" id="UP000829685">
    <property type="component" value="Unassembled WGS sequence"/>
</dbReference>
<comment type="caution">
    <text evidence="2">The sequence shown here is derived from an EMBL/GenBank/DDBJ whole genome shotgun (WGS) entry which is preliminary data.</text>
</comment>
<dbReference type="AlphaFoldDB" id="A0A9P9WJQ6"/>
<dbReference type="OrthoDB" id="5222339at2759"/>
<organism evidence="2 3">
    <name type="scientific">Neoarthrinium moseri</name>
    <dbReference type="NCBI Taxonomy" id="1658444"/>
    <lineage>
        <taxon>Eukaryota</taxon>
        <taxon>Fungi</taxon>
        <taxon>Dikarya</taxon>
        <taxon>Ascomycota</taxon>
        <taxon>Pezizomycotina</taxon>
        <taxon>Sordariomycetes</taxon>
        <taxon>Xylariomycetidae</taxon>
        <taxon>Amphisphaeriales</taxon>
        <taxon>Apiosporaceae</taxon>
        <taxon>Neoarthrinium</taxon>
    </lineage>
</organism>
<name>A0A9P9WJQ6_9PEZI</name>
<accession>A0A9P9WJQ6</accession>
<feature type="region of interest" description="Disordered" evidence="1">
    <location>
        <begin position="157"/>
        <end position="226"/>
    </location>
</feature>
<feature type="compositionally biased region" description="Low complexity" evidence="1">
    <location>
        <begin position="173"/>
        <end position="202"/>
    </location>
</feature>
<proteinExistence type="predicted"/>
<evidence type="ECO:0000313" key="2">
    <source>
        <dbReference type="EMBL" id="KAI1866993.1"/>
    </source>
</evidence>
<protein>
    <recommendedName>
        <fullName evidence="4">DRBM domain-containing protein</fullName>
    </recommendedName>
</protein>
<gene>
    <name evidence="2" type="ORF">JX265_007569</name>
</gene>
<feature type="compositionally biased region" description="Gly residues" evidence="1">
    <location>
        <begin position="203"/>
        <end position="216"/>
    </location>
</feature>
<reference evidence="2" key="1">
    <citation type="submission" date="2021-03" db="EMBL/GenBank/DDBJ databases">
        <title>Revisited historic fungal species revealed as producer of novel bioactive compounds through whole genome sequencing and comparative genomics.</title>
        <authorList>
            <person name="Vignolle G.A."/>
            <person name="Hochenegger N."/>
            <person name="Mach R.L."/>
            <person name="Mach-Aigner A.R."/>
            <person name="Javad Rahimi M."/>
            <person name="Salim K.A."/>
            <person name="Chan C.M."/>
            <person name="Lim L.B.L."/>
            <person name="Cai F."/>
            <person name="Druzhinina I.S."/>
            <person name="U'Ren J.M."/>
            <person name="Derntl C."/>
        </authorList>
    </citation>
    <scope>NUCLEOTIDE SEQUENCE</scope>
    <source>
        <strain evidence="2">TUCIM 5799</strain>
    </source>
</reference>
<sequence length="337" mass="35981">MAVPSNIYQDVINWALAQQGHEAANGSPVTLPPAQRRALLDLHQLTRPASAIPTEPEIGDTNWVGLLFRYRQANPLTPGSADPHDMAFIDEPVEHSPAPRWACYVSIAESDGPFPGPAGGLDPATGATPSFARKMNAKQYAARCAAEWLMAQNLMPSNGRDVKFPRPTAPARESPGAMEEEGGMSSDSSSPSVSASVSAPSPGGAGGEVGGAGGGATLNPKNTTPPVFFDDVDGDEPRSTQLVSDLCQTLGWSPPSYKLLQEGTSGYWSGYPISDDINYRRFPQNLGYVSNVLGKENAREKIADAVLGELRKMVTKRQATMPKFTPTEDGSYRRLSH</sequence>
<evidence type="ECO:0000256" key="1">
    <source>
        <dbReference type="SAM" id="MobiDB-lite"/>
    </source>
</evidence>